<evidence type="ECO:0000256" key="9">
    <source>
        <dbReference type="ARBA" id="ARBA00023136"/>
    </source>
</evidence>
<dbReference type="Pfam" id="PF00005">
    <property type="entry name" value="ABC_tran"/>
    <property type="match status" value="1"/>
</dbReference>
<evidence type="ECO:0000313" key="11">
    <source>
        <dbReference type="EMBL" id="RAW09922.1"/>
    </source>
</evidence>
<dbReference type="PROSITE" id="PS00211">
    <property type="entry name" value="ABC_TRANSPORTER_1"/>
    <property type="match status" value="1"/>
</dbReference>
<dbReference type="RefSeq" id="WP_113056234.1">
    <property type="nucleotide sequence ID" value="NZ_QEVW01000031.1"/>
</dbReference>
<keyword evidence="4" id="KW-1003">Cell membrane</keyword>
<organism evidence="11 12">
    <name type="scientific">Paenibacillus taichungensis</name>
    <dbReference type="NCBI Taxonomy" id="484184"/>
    <lineage>
        <taxon>Bacteria</taxon>
        <taxon>Bacillati</taxon>
        <taxon>Bacillota</taxon>
        <taxon>Bacilli</taxon>
        <taxon>Bacillales</taxon>
        <taxon>Paenibacillaceae</taxon>
        <taxon>Paenibacillus</taxon>
    </lineage>
</organism>
<dbReference type="InterPro" id="IPR050388">
    <property type="entry name" value="ABC_Ni/Peptide_Import"/>
</dbReference>
<evidence type="ECO:0000313" key="12">
    <source>
        <dbReference type="Proteomes" id="UP000250642"/>
    </source>
</evidence>
<dbReference type="EMBL" id="QEVW01000031">
    <property type="protein sequence ID" value="RAW09922.1"/>
    <property type="molecule type" value="Genomic_DNA"/>
</dbReference>
<evidence type="ECO:0000256" key="1">
    <source>
        <dbReference type="ARBA" id="ARBA00004202"/>
    </source>
</evidence>
<keyword evidence="3" id="KW-0813">Transport</keyword>
<evidence type="ECO:0000256" key="6">
    <source>
        <dbReference type="ARBA" id="ARBA00022741"/>
    </source>
</evidence>
<sequence>MLENHHAKSVTSEPLLVLHDVCADVISNGSSQRLLHHVSFSLQPGRVIGLAGQSGSGKTLTCRSILQLLDSSIRLNGSIRLRGKELNSMTEKELRTIRGNDIGYIVQNPMNALVSVHTIGSQFVETIRTHSHCSKREALSLALQALESVRLPDPAGLLKRYPFELSGGMLQRVLIALTMSLSPSIVIADEPTTALDTINQYRVLEELERLRLNKNVAILLITHDFDVIAEMADEVIVMKEGRIVEHNDVLSIFNRPQHAYTQELLRSRLND</sequence>
<evidence type="ECO:0000256" key="8">
    <source>
        <dbReference type="ARBA" id="ARBA00022967"/>
    </source>
</evidence>
<dbReference type="InterPro" id="IPR027417">
    <property type="entry name" value="P-loop_NTPase"/>
</dbReference>
<evidence type="ECO:0000256" key="2">
    <source>
        <dbReference type="ARBA" id="ARBA00005417"/>
    </source>
</evidence>
<comment type="similarity">
    <text evidence="2">Belongs to the ABC transporter superfamily.</text>
</comment>
<dbReference type="Proteomes" id="UP000250642">
    <property type="component" value="Unassembled WGS sequence"/>
</dbReference>
<dbReference type="PANTHER" id="PTHR43297:SF14">
    <property type="entry name" value="ATPASE AAA-TYPE CORE DOMAIN-CONTAINING PROTEIN"/>
    <property type="match status" value="1"/>
</dbReference>
<evidence type="ECO:0000256" key="7">
    <source>
        <dbReference type="ARBA" id="ARBA00022840"/>
    </source>
</evidence>
<dbReference type="AlphaFoldDB" id="A0A329QF68"/>
<gene>
    <name evidence="11" type="ORF">DC345_29905</name>
</gene>
<comment type="caution">
    <text evidence="11">The sequence shown here is derived from an EMBL/GenBank/DDBJ whole genome shotgun (WGS) entry which is preliminary data.</text>
</comment>
<name>A0A329QF68_9BACL</name>
<reference evidence="11 12" key="1">
    <citation type="submission" date="2018-04" db="EMBL/GenBank/DDBJ databases">
        <title>Paenibacillus taichungensis Genome sequencing and assembly.</title>
        <authorList>
            <person name="Xu J."/>
            <person name="Rensing C."/>
            <person name="Mazhar H.S."/>
        </authorList>
    </citation>
    <scope>NUCLEOTIDE SEQUENCE [LARGE SCALE GENOMIC DNA]</scope>
    <source>
        <strain evidence="11 12">NC1</strain>
    </source>
</reference>
<accession>A0A329QF68</accession>
<dbReference type="InterPro" id="IPR003439">
    <property type="entry name" value="ABC_transporter-like_ATP-bd"/>
</dbReference>
<evidence type="ECO:0000259" key="10">
    <source>
        <dbReference type="PROSITE" id="PS50893"/>
    </source>
</evidence>
<dbReference type="GO" id="GO:0005886">
    <property type="term" value="C:plasma membrane"/>
    <property type="evidence" value="ECO:0007669"/>
    <property type="project" value="UniProtKB-SubCell"/>
</dbReference>
<dbReference type="SUPFAM" id="SSF52540">
    <property type="entry name" value="P-loop containing nucleoside triphosphate hydrolases"/>
    <property type="match status" value="1"/>
</dbReference>
<dbReference type="GO" id="GO:0016887">
    <property type="term" value="F:ATP hydrolysis activity"/>
    <property type="evidence" value="ECO:0007669"/>
    <property type="project" value="InterPro"/>
</dbReference>
<evidence type="ECO:0000256" key="5">
    <source>
        <dbReference type="ARBA" id="ARBA00022519"/>
    </source>
</evidence>
<proteinExistence type="inferred from homology"/>
<evidence type="ECO:0000256" key="3">
    <source>
        <dbReference type="ARBA" id="ARBA00022448"/>
    </source>
</evidence>
<keyword evidence="5" id="KW-0997">Cell inner membrane</keyword>
<keyword evidence="9" id="KW-0472">Membrane</keyword>
<keyword evidence="7 11" id="KW-0067">ATP-binding</keyword>
<evidence type="ECO:0000256" key="4">
    <source>
        <dbReference type="ARBA" id="ARBA00022475"/>
    </source>
</evidence>
<dbReference type="CDD" id="cd03257">
    <property type="entry name" value="ABC_NikE_OppD_transporters"/>
    <property type="match status" value="1"/>
</dbReference>
<dbReference type="Gene3D" id="3.40.50.300">
    <property type="entry name" value="P-loop containing nucleotide triphosphate hydrolases"/>
    <property type="match status" value="1"/>
</dbReference>
<dbReference type="SMART" id="SM00382">
    <property type="entry name" value="AAA"/>
    <property type="match status" value="1"/>
</dbReference>
<dbReference type="PROSITE" id="PS50893">
    <property type="entry name" value="ABC_TRANSPORTER_2"/>
    <property type="match status" value="1"/>
</dbReference>
<dbReference type="InterPro" id="IPR017871">
    <property type="entry name" value="ABC_transporter-like_CS"/>
</dbReference>
<keyword evidence="6" id="KW-0547">Nucleotide-binding</keyword>
<comment type="subcellular location">
    <subcellularLocation>
        <location evidence="1">Cell membrane</location>
        <topology evidence="1">Peripheral membrane protein</topology>
    </subcellularLocation>
</comment>
<feature type="domain" description="ABC transporter" evidence="10">
    <location>
        <begin position="16"/>
        <end position="265"/>
    </location>
</feature>
<keyword evidence="8" id="KW-1278">Translocase</keyword>
<protein>
    <submittedName>
        <fullName evidence="11">Nickel import ATP-binding protein NikD</fullName>
    </submittedName>
</protein>
<dbReference type="GO" id="GO:0005524">
    <property type="term" value="F:ATP binding"/>
    <property type="evidence" value="ECO:0007669"/>
    <property type="project" value="UniProtKB-KW"/>
</dbReference>
<dbReference type="PANTHER" id="PTHR43297">
    <property type="entry name" value="OLIGOPEPTIDE TRANSPORT ATP-BINDING PROTEIN APPD"/>
    <property type="match status" value="1"/>
</dbReference>
<dbReference type="InterPro" id="IPR003593">
    <property type="entry name" value="AAA+_ATPase"/>
</dbReference>